<keyword evidence="1 2" id="KW-1015">Disulfide bond</keyword>
<dbReference type="Gene3D" id="4.10.400.10">
    <property type="entry name" value="Low-density Lipoprotein Receptor"/>
    <property type="match status" value="1"/>
</dbReference>
<evidence type="ECO:0000313" key="4">
    <source>
        <dbReference type="RefSeq" id="XP_033704682.1"/>
    </source>
</evidence>
<gene>
    <name evidence="4" type="primary">LOC109547661</name>
</gene>
<comment type="caution">
    <text evidence="2">Lacks conserved residue(s) required for the propagation of feature annotation.</text>
</comment>
<accession>A0A6J3QR43</accession>
<feature type="disulfide bond" evidence="2">
    <location>
        <begin position="46"/>
        <end position="58"/>
    </location>
</feature>
<dbReference type="GeneID" id="109547661"/>
<protein>
    <submittedName>
        <fullName evidence="4">CD320 antigen-like</fullName>
    </submittedName>
</protein>
<dbReference type="InParanoid" id="A0A6J3QR43"/>
<dbReference type="Proteomes" id="UP000245320">
    <property type="component" value="Chromosome 21"/>
</dbReference>
<proteinExistence type="predicted"/>
<dbReference type="OrthoDB" id="8831087at2759"/>
<dbReference type="InterPro" id="IPR036055">
    <property type="entry name" value="LDL_receptor-like_sf"/>
</dbReference>
<evidence type="ECO:0000256" key="2">
    <source>
        <dbReference type="PROSITE-ProRule" id="PRU00124"/>
    </source>
</evidence>
<dbReference type="InterPro" id="IPR002172">
    <property type="entry name" value="LDrepeatLR_classA_rpt"/>
</dbReference>
<keyword evidence="3" id="KW-1185">Reference proteome</keyword>
<dbReference type="CDD" id="cd00112">
    <property type="entry name" value="LDLa"/>
    <property type="match status" value="1"/>
</dbReference>
<organism evidence="3 4">
    <name type="scientific">Tursiops truncatus</name>
    <name type="common">Atlantic bottle-nosed dolphin</name>
    <name type="synonym">Delphinus truncatus</name>
    <dbReference type="NCBI Taxonomy" id="9739"/>
    <lineage>
        <taxon>Eukaryota</taxon>
        <taxon>Metazoa</taxon>
        <taxon>Chordata</taxon>
        <taxon>Craniata</taxon>
        <taxon>Vertebrata</taxon>
        <taxon>Euteleostomi</taxon>
        <taxon>Mammalia</taxon>
        <taxon>Eutheria</taxon>
        <taxon>Laurasiatheria</taxon>
        <taxon>Artiodactyla</taxon>
        <taxon>Whippomorpha</taxon>
        <taxon>Cetacea</taxon>
        <taxon>Odontoceti</taxon>
        <taxon>Delphinidae</taxon>
        <taxon>Tursiops</taxon>
    </lineage>
</organism>
<reference evidence="4" key="1">
    <citation type="submission" date="2025-08" db="UniProtKB">
        <authorList>
            <consortium name="RefSeq"/>
        </authorList>
    </citation>
    <scope>IDENTIFICATION</scope>
    <source>
        <tissue evidence="4">Spleen</tissue>
    </source>
</reference>
<dbReference type="PROSITE" id="PS50068">
    <property type="entry name" value="LDLRA_2"/>
    <property type="match status" value="1"/>
</dbReference>
<dbReference type="SMART" id="SM00192">
    <property type="entry name" value="LDLa"/>
    <property type="match status" value="1"/>
</dbReference>
<dbReference type="RefSeq" id="XP_033704682.1">
    <property type="nucleotide sequence ID" value="XM_033848791.1"/>
</dbReference>
<dbReference type="SUPFAM" id="SSF57424">
    <property type="entry name" value="LDL receptor-like module"/>
    <property type="match status" value="1"/>
</dbReference>
<evidence type="ECO:0000313" key="3">
    <source>
        <dbReference type="Proteomes" id="UP000245320"/>
    </source>
</evidence>
<dbReference type="Pfam" id="PF00057">
    <property type="entry name" value="Ldl_recept_a"/>
    <property type="match status" value="1"/>
</dbReference>
<sequence length="102" mass="10546">MPDIGFLGVSCTSLNVRIHRPLASGVAVCGALPSSGDRKPKDEIQCQMTRQAACGGRCIPVAWLCSGEQECPDGADEQCGSFRGAAGIHASPLPCCALEEAN</sequence>
<dbReference type="AlphaFoldDB" id="A0A6J3QR43"/>
<evidence type="ECO:0000256" key="1">
    <source>
        <dbReference type="ARBA" id="ARBA00023157"/>
    </source>
</evidence>
<name>A0A6J3QR43_TURTR</name>